<keyword evidence="1 2" id="KW-0690">Ribosome biogenesis</keyword>
<comment type="subunit">
    <text evidence="2">Monomer. Binds 30S ribosomal subunits, but not 50S ribosomal subunits or 70S ribosomes.</text>
</comment>
<comment type="caution">
    <text evidence="3">The sequence shown here is derived from an EMBL/GenBank/DDBJ whole genome shotgun (WGS) entry which is preliminary data.</text>
</comment>
<dbReference type="HAMAP" id="MF_00003">
    <property type="entry name" value="RbfA"/>
    <property type="match status" value="1"/>
</dbReference>
<comment type="similarity">
    <text evidence="2">Belongs to the RbfA family.</text>
</comment>
<dbReference type="PANTHER" id="PTHR33515">
    <property type="entry name" value="RIBOSOME-BINDING FACTOR A, CHLOROPLASTIC-RELATED"/>
    <property type="match status" value="1"/>
</dbReference>
<evidence type="ECO:0000313" key="4">
    <source>
        <dbReference type="Proteomes" id="UP001628220"/>
    </source>
</evidence>
<proteinExistence type="inferred from homology"/>
<evidence type="ECO:0000256" key="1">
    <source>
        <dbReference type="ARBA" id="ARBA00022517"/>
    </source>
</evidence>
<accession>A0ABQ0DZV1</accession>
<gene>
    <name evidence="2 3" type="primary">rbfA</name>
    <name evidence="3" type="ORF">Tsumi_00810</name>
</gene>
<comment type="function">
    <text evidence="2">One of several proteins that assist in the late maturation steps of the functional core of the 30S ribosomal subunit. Associates with free 30S ribosomal subunits (but not with 30S subunits that are part of 70S ribosomes or polysomes). Required for efficient processing of 16S rRNA. May interact with the 5'-terminal helix region of 16S rRNA.</text>
</comment>
<dbReference type="InterPro" id="IPR000238">
    <property type="entry name" value="RbfA"/>
</dbReference>
<protein>
    <recommendedName>
        <fullName evidence="2">Ribosome-binding factor A</fullName>
    </recommendedName>
</protein>
<evidence type="ECO:0000313" key="3">
    <source>
        <dbReference type="EMBL" id="GAB1250977.1"/>
    </source>
</evidence>
<keyword evidence="4" id="KW-1185">Reference proteome</keyword>
<dbReference type="SUPFAM" id="SSF89919">
    <property type="entry name" value="Ribosome-binding factor A, RbfA"/>
    <property type="match status" value="1"/>
</dbReference>
<dbReference type="Gene3D" id="3.30.300.20">
    <property type="match status" value="1"/>
</dbReference>
<dbReference type="Pfam" id="PF02033">
    <property type="entry name" value="RBFA"/>
    <property type="match status" value="1"/>
</dbReference>
<organism evidence="3 4">
    <name type="scientific">Porphyromonas miyakawae</name>
    <dbReference type="NCBI Taxonomy" id="3137470"/>
    <lineage>
        <taxon>Bacteria</taxon>
        <taxon>Pseudomonadati</taxon>
        <taxon>Bacteroidota</taxon>
        <taxon>Bacteroidia</taxon>
        <taxon>Bacteroidales</taxon>
        <taxon>Porphyromonadaceae</taxon>
        <taxon>Porphyromonas</taxon>
    </lineage>
</organism>
<keyword evidence="2" id="KW-0963">Cytoplasm</keyword>
<comment type="subcellular location">
    <subcellularLocation>
        <location evidence="2">Cytoplasm</location>
    </subcellularLocation>
</comment>
<dbReference type="InterPro" id="IPR023799">
    <property type="entry name" value="RbfA_dom_sf"/>
</dbReference>
<dbReference type="NCBIfam" id="TIGR00082">
    <property type="entry name" value="rbfA"/>
    <property type="match status" value="1"/>
</dbReference>
<dbReference type="RefSeq" id="WP_411914805.1">
    <property type="nucleotide sequence ID" value="NZ_BAAFSF010000001.1"/>
</dbReference>
<dbReference type="InterPro" id="IPR015946">
    <property type="entry name" value="KH_dom-like_a/b"/>
</dbReference>
<name>A0ABQ0DZV1_9PORP</name>
<dbReference type="PANTHER" id="PTHR33515:SF1">
    <property type="entry name" value="RIBOSOME-BINDING FACTOR A, CHLOROPLASTIC-RELATED"/>
    <property type="match status" value="1"/>
</dbReference>
<evidence type="ECO:0000256" key="2">
    <source>
        <dbReference type="HAMAP-Rule" id="MF_00003"/>
    </source>
</evidence>
<dbReference type="Proteomes" id="UP001628220">
    <property type="component" value="Unassembled WGS sequence"/>
</dbReference>
<sequence>MQERRLSKIARLIQKELAEMFRLETQQMRGVIVSVTNVRPTSDMSLCRVYLSIFPTDRTEAIMEHLNTHAATVRYGLGQRLKNQLRTIPELQFYVDDSLDYIEHIDKLLGK</sequence>
<dbReference type="EMBL" id="BAAFSF010000001">
    <property type="protein sequence ID" value="GAB1250977.1"/>
    <property type="molecule type" value="Genomic_DNA"/>
</dbReference>
<reference evidence="3 4" key="1">
    <citation type="journal article" date="2025" name="Int. J. Syst. Evol. Microbiol.">
        <title>Desulfovibrio falkowii sp. nov., Porphyromonas miyakawae sp. nov., Mediterraneibacter flintii sp. nov. and Owariibacterium komagatae gen. nov., sp. nov., isolated from human faeces.</title>
        <authorList>
            <person name="Hamaguchi T."/>
            <person name="Ohara M."/>
            <person name="Hisatomi A."/>
            <person name="Sekiguchi K."/>
            <person name="Takeda J.I."/>
            <person name="Ueyama J."/>
            <person name="Ito M."/>
            <person name="Nishiwaki H."/>
            <person name="Ogi T."/>
            <person name="Hirayama M."/>
            <person name="Ohkuma M."/>
            <person name="Sakamoto M."/>
            <person name="Ohno K."/>
        </authorList>
    </citation>
    <scope>NUCLEOTIDE SEQUENCE [LARGE SCALE GENOMIC DNA]</scope>
    <source>
        <strain evidence="3 4">13CB11C</strain>
    </source>
</reference>